<dbReference type="Gene3D" id="2.60.40.3140">
    <property type="match status" value="1"/>
</dbReference>
<dbReference type="EMBL" id="RJTM01000109">
    <property type="protein sequence ID" value="RNL82754.1"/>
    <property type="molecule type" value="Genomic_DNA"/>
</dbReference>
<comment type="caution">
    <text evidence="3">The sequence shown here is derived from an EMBL/GenBank/DDBJ whole genome shotgun (WGS) entry which is preliminary data.</text>
</comment>
<dbReference type="Proteomes" id="UP000267469">
    <property type="component" value="Unassembled WGS sequence"/>
</dbReference>
<reference evidence="3 4" key="1">
    <citation type="submission" date="2018-10" db="EMBL/GenBank/DDBJ databases">
        <title>Sinomicrobium pectinilyticum sp. nov., a pectinase-producing bacterium isolated from alkaline and saline soil, and emended description of the genus Sinomicrobium.</title>
        <authorList>
            <person name="Cheng B."/>
            <person name="Li C."/>
            <person name="Lai Q."/>
            <person name="Du M."/>
            <person name="Shao Z."/>
            <person name="Xu P."/>
            <person name="Yang C."/>
        </authorList>
    </citation>
    <scope>NUCLEOTIDE SEQUENCE [LARGE SCALE GENOMIC DNA]</scope>
    <source>
        <strain evidence="3 4">5DNS001</strain>
    </source>
</reference>
<dbReference type="SUPFAM" id="SSF54001">
    <property type="entry name" value="Cysteine proteinases"/>
    <property type="match status" value="1"/>
</dbReference>
<dbReference type="OrthoDB" id="8595007at2"/>
<dbReference type="InterPro" id="IPR038765">
    <property type="entry name" value="Papain-like_cys_pep_sf"/>
</dbReference>
<evidence type="ECO:0000259" key="2">
    <source>
        <dbReference type="Pfam" id="PF12969"/>
    </source>
</evidence>
<keyword evidence="4" id="KW-1185">Reference proteome</keyword>
<proteinExistence type="predicted"/>
<accession>A0A3N0E4H7</accession>
<gene>
    <name evidence="3" type="ORF">ED312_16545</name>
</gene>
<dbReference type="Gene3D" id="2.60.120.1130">
    <property type="match status" value="1"/>
</dbReference>
<feature type="domain" description="DUF3857" evidence="2">
    <location>
        <begin position="58"/>
        <end position="216"/>
    </location>
</feature>
<dbReference type="AlphaFoldDB" id="A0A3N0E4H7"/>
<protein>
    <submittedName>
        <fullName evidence="3">DUF3857 domain-containing protein</fullName>
    </submittedName>
</protein>
<dbReference type="Pfam" id="PF12969">
    <property type="entry name" value="DUF3857"/>
    <property type="match status" value="1"/>
</dbReference>
<keyword evidence="1" id="KW-0732">Signal</keyword>
<feature type="signal peptide" evidence="1">
    <location>
        <begin position="1"/>
        <end position="20"/>
    </location>
</feature>
<name>A0A3N0E4H7_SINP1</name>
<organism evidence="3 4">
    <name type="scientific">Sinomicrobium pectinilyticum</name>
    <dbReference type="NCBI Taxonomy" id="1084421"/>
    <lineage>
        <taxon>Bacteria</taxon>
        <taxon>Pseudomonadati</taxon>
        <taxon>Bacteroidota</taxon>
        <taxon>Flavobacteriia</taxon>
        <taxon>Flavobacteriales</taxon>
        <taxon>Flavobacteriaceae</taxon>
        <taxon>Sinomicrobium</taxon>
    </lineage>
</organism>
<evidence type="ECO:0000313" key="3">
    <source>
        <dbReference type="EMBL" id="RNL82754.1"/>
    </source>
</evidence>
<feature type="chain" id="PRO_5018227189" evidence="1">
    <location>
        <begin position="21"/>
        <end position="637"/>
    </location>
</feature>
<dbReference type="InterPro" id="IPR024618">
    <property type="entry name" value="DUF3857"/>
</dbReference>
<evidence type="ECO:0000256" key="1">
    <source>
        <dbReference type="SAM" id="SignalP"/>
    </source>
</evidence>
<dbReference type="RefSeq" id="WP_123217127.1">
    <property type="nucleotide sequence ID" value="NZ_RJTM01000109.1"/>
</dbReference>
<evidence type="ECO:0000313" key="4">
    <source>
        <dbReference type="Proteomes" id="UP000267469"/>
    </source>
</evidence>
<dbReference type="Gene3D" id="3.10.620.30">
    <property type="match status" value="1"/>
</dbReference>
<sequence>MNISAFFLLCFFTCSLTVKAQADKYQALLLDKGLTEYADAVVRLDEYQVEIRSQKDMVIRQKRIVTVLNKKGNRYVRASVGYDNGRKVKSLGALVFDAFGKEIAKFRKKDFKDVSAVIRGTLYSDHRVLYLDYVPVTYPYTMEFTYEVQTPNTGLIPSWYFLDGYNVSTEESRYSLQYDKNRFRPRFKEKHLEEYGIERKETQQGIEFHGKSIKAVKEESLSPVFAELAPKLMVAIDKFHLNGYDGEAENWEQLGRWMYEDLLKGRDKIPETTAAKIKALVAGVEDPLERAEIVYKYVQDNTRYISVQVGIGGLQPIMAAEVDKVKYGDCKGLSNYTKGLLEVAGVKSYYTHVEAGDDKIGFEPDFASLAQGNHAILAIPDNDKFVWIDCTSQVHPFGFTGDFTDDREVLVMKPEGGEVVKTAAYINEQNYQHTLAEYSLDTEGMLRGDLSIVTGGIQYDRRVYLDRQTDEDIIKRYKQYWNTINNLKVNKYGFKNNKKNVEFTEEVQVEASGYASGSGDRLLFVINAFNRNDFVPDRYRNRKLPFEISRGFLDEDEFKVNLPEGYAVEAIPEKVSLQSPFGEYSMEVEQTGDNVLIYRRKLMVRKGVYPKEEYDAYRDFRKEVAHTDRSKVVLLKQ</sequence>